<dbReference type="EMBL" id="FMXO01000014">
    <property type="protein sequence ID" value="SDB50395.1"/>
    <property type="molecule type" value="Genomic_DNA"/>
</dbReference>
<keyword evidence="2" id="KW-1185">Reference proteome</keyword>
<evidence type="ECO:0000313" key="1">
    <source>
        <dbReference type="EMBL" id="SDB50395.1"/>
    </source>
</evidence>
<dbReference type="STRING" id="617002.SAMN05660653_02497"/>
<protein>
    <submittedName>
        <fullName evidence="1">Uncharacterized protein</fullName>
    </submittedName>
</protein>
<dbReference type="AlphaFoldDB" id="A0A1G6E049"/>
<evidence type="ECO:0000313" key="2">
    <source>
        <dbReference type="Proteomes" id="UP000198771"/>
    </source>
</evidence>
<proteinExistence type="predicted"/>
<sequence length="86" mass="9514">MSCRACLFRIIPYRPNRLPAPAKIFFGPGGCRSDMIQRRNFVFPGLPILPDSQTTPLASFPIPPNTKTSLDSAPNDIILQTCEINP</sequence>
<name>A0A1G6E049_9BACT</name>
<reference evidence="1 2" key="1">
    <citation type="submission" date="2016-10" db="EMBL/GenBank/DDBJ databases">
        <authorList>
            <person name="de Groot N.N."/>
        </authorList>
    </citation>
    <scope>NUCLEOTIDE SEQUENCE [LARGE SCALE GENOMIC DNA]</scope>
    <source>
        <strain evidence="1 2">ASO4-2</strain>
    </source>
</reference>
<dbReference type="Proteomes" id="UP000198771">
    <property type="component" value="Unassembled WGS sequence"/>
</dbReference>
<accession>A0A1G6E049</accession>
<gene>
    <name evidence="1" type="ORF">SAMN05660653_02497</name>
</gene>
<organism evidence="1 2">
    <name type="scientific">Desulfonatronum thiosulfatophilum</name>
    <dbReference type="NCBI Taxonomy" id="617002"/>
    <lineage>
        <taxon>Bacteria</taxon>
        <taxon>Pseudomonadati</taxon>
        <taxon>Thermodesulfobacteriota</taxon>
        <taxon>Desulfovibrionia</taxon>
        <taxon>Desulfovibrionales</taxon>
        <taxon>Desulfonatronaceae</taxon>
        <taxon>Desulfonatronum</taxon>
    </lineage>
</organism>